<name>A0ABY8UEV7_TETOB</name>
<evidence type="ECO:0000313" key="6">
    <source>
        <dbReference type="Proteomes" id="UP001244341"/>
    </source>
</evidence>
<dbReference type="Proteomes" id="UP001244341">
    <property type="component" value="Chromosome 9b"/>
</dbReference>
<feature type="domain" description="RRM" evidence="4">
    <location>
        <begin position="74"/>
        <end position="149"/>
    </location>
</feature>
<dbReference type="InterPro" id="IPR000504">
    <property type="entry name" value="RRM_dom"/>
</dbReference>
<evidence type="ECO:0000256" key="3">
    <source>
        <dbReference type="SAM" id="MobiDB-lite"/>
    </source>
</evidence>
<proteinExistence type="predicted"/>
<dbReference type="InterPro" id="IPR035979">
    <property type="entry name" value="RBD_domain_sf"/>
</dbReference>
<dbReference type="SMART" id="SM00360">
    <property type="entry name" value="RRM"/>
    <property type="match status" value="2"/>
</dbReference>
<reference evidence="5 6" key="1">
    <citation type="submission" date="2023-05" db="EMBL/GenBank/DDBJ databases">
        <title>A 100% complete, gapless, phased diploid assembly of the Scenedesmus obliquus UTEX 3031 genome.</title>
        <authorList>
            <person name="Biondi T.C."/>
            <person name="Hanschen E.R."/>
            <person name="Kwon T."/>
            <person name="Eng W."/>
            <person name="Kruse C.P.S."/>
            <person name="Koehler S.I."/>
            <person name="Kunde Y."/>
            <person name="Gleasner C.D."/>
            <person name="You Mak K.T."/>
            <person name="Polle J."/>
            <person name="Hovde B.T."/>
            <person name="Starkenburg S.R."/>
        </authorList>
    </citation>
    <scope>NUCLEOTIDE SEQUENCE [LARGE SCALE GENOMIC DNA]</scope>
    <source>
        <strain evidence="5 6">DOE0152z</strain>
    </source>
</reference>
<dbReference type="EMBL" id="CP126216">
    <property type="protein sequence ID" value="WIA18198.1"/>
    <property type="molecule type" value="Genomic_DNA"/>
</dbReference>
<evidence type="ECO:0000259" key="4">
    <source>
        <dbReference type="PROSITE" id="PS50102"/>
    </source>
</evidence>
<dbReference type="Gene3D" id="3.30.70.330">
    <property type="match status" value="2"/>
</dbReference>
<protein>
    <recommendedName>
        <fullName evidence="4">RRM domain-containing protein</fullName>
    </recommendedName>
</protein>
<feature type="region of interest" description="Disordered" evidence="3">
    <location>
        <begin position="327"/>
        <end position="366"/>
    </location>
</feature>
<dbReference type="CDD" id="cd12245">
    <property type="entry name" value="RRM_scw1_like"/>
    <property type="match status" value="1"/>
</dbReference>
<accession>A0ABY8UEV7</accession>
<feature type="domain" description="RRM" evidence="4">
    <location>
        <begin position="246"/>
        <end position="323"/>
    </location>
</feature>
<dbReference type="InterPro" id="IPR012677">
    <property type="entry name" value="Nucleotide-bd_a/b_plait_sf"/>
</dbReference>
<dbReference type="Pfam" id="PF00076">
    <property type="entry name" value="RRM_1"/>
    <property type="match status" value="1"/>
</dbReference>
<dbReference type="PROSITE" id="PS50102">
    <property type="entry name" value="RRM"/>
    <property type="match status" value="2"/>
</dbReference>
<dbReference type="SUPFAM" id="SSF54928">
    <property type="entry name" value="RNA-binding domain, RBD"/>
    <property type="match status" value="1"/>
</dbReference>
<gene>
    <name evidence="5" type="ORF">OEZ85_009671</name>
</gene>
<keyword evidence="1 2" id="KW-0694">RNA-binding</keyword>
<keyword evidence="6" id="KW-1185">Reference proteome</keyword>
<sequence length="421" mass="43160">MNPNAYGSPSQALFATNMGPASFILADPYGAGPSVTDAYMTPALFGPMPPGPAAAYMYSSSSSSNVANPSDEIRTVFVSGFPHDVKERELHNLLRFMPGYEASQMNWKTGGPQGFALFSSAAHARAVVEVLSGLQFDDGVVVRAEMAHKNMFIKPEDPSVKRASRSSPTLMGPAAIMAPVATQMSGSNMAGPPVSPANPAFLAAAAAAAAATTGSPMHMPNMLSPMPLRPTNFSPVTNLRDNPPCNTLFVGNLGDNTSEQELRALLSSQPGYRQLKMVRGPKSTTAFVEFGDVGTAMMVHSALQGAVLPSSDRGGIRVQFSKNPFGRRDVVGAGGPHSGLSGSPDTIGSDGAGVNSGFEGLMGGMGNSPRSMTAASLLGGMPGQVSGQMQPGQMAAAGMVAASGGFIGQAGLDSVLGTNEA</sequence>
<evidence type="ECO:0000256" key="2">
    <source>
        <dbReference type="PROSITE-ProRule" id="PRU00176"/>
    </source>
</evidence>
<dbReference type="PANTHER" id="PTHR10501">
    <property type="entry name" value="U1 SMALL NUCLEAR RIBONUCLEOPROTEIN A/U2 SMALL NUCLEAR RIBONUCLEOPROTEIN B"/>
    <property type="match status" value="1"/>
</dbReference>
<evidence type="ECO:0000256" key="1">
    <source>
        <dbReference type="ARBA" id="ARBA00022884"/>
    </source>
</evidence>
<evidence type="ECO:0000313" key="5">
    <source>
        <dbReference type="EMBL" id="WIA18198.1"/>
    </source>
</evidence>
<organism evidence="5 6">
    <name type="scientific">Tetradesmus obliquus</name>
    <name type="common">Green alga</name>
    <name type="synonym">Acutodesmus obliquus</name>
    <dbReference type="NCBI Taxonomy" id="3088"/>
    <lineage>
        <taxon>Eukaryota</taxon>
        <taxon>Viridiplantae</taxon>
        <taxon>Chlorophyta</taxon>
        <taxon>core chlorophytes</taxon>
        <taxon>Chlorophyceae</taxon>
        <taxon>CS clade</taxon>
        <taxon>Sphaeropleales</taxon>
        <taxon>Scenedesmaceae</taxon>
        <taxon>Tetradesmus</taxon>
    </lineage>
</organism>